<evidence type="ECO:0000313" key="7">
    <source>
        <dbReference type="EMBL" id="SEJ31960.1"/>
    </source>
</evidence>
<organism evidence="7 8">
    <name type="scientific">Demequina mangrovi</name>
    <dbReference type="NCBI Taxonomy" id="1043493"/>
    <lineage>
        <taxon>Bacteria</taxon>
        <taxon>Bacillati</taxon>
        <taxon>Actinomycetota</taxon>
        <taxon>Actinomycetes</taxon>
        <taxon>Micrococcales</taxon>
        <taxon>Demequinaceae</taxon>
        <taxon>Demequina</taxon>
    </lineage>
</organism>
<dbReference type="GO" id="GO:0006874">
    <property type="term" value="P:intracellular calcium ion homeostasis"/>
    <property type="evidence" value="ECO:0007669"/>
    <property type="project" value="TreeGrafter"/>
</dbReference>
<dbReference type="STRING" id="1043493.SAMN05421637_1398"/>
<feature type="transmembrane region" description="Helical" evidence="5">
    <location>
        <begin position="74"/>
        <end position="96"/>
    </location>
</feature>
<keyword evidence="8" id="KW-1185">Reference proteome</keyword>
<dbReference type="NCBIfam" id="TIGR00367">
    <property type="entry name" value="calcium/sodium antiporter"/>
    <property type="match status" value="1"/>
</dbReference>
<feature type="transmembrane region" description="Helical" evidence="5">
    <location>
        <begin position="38"/>
        <end position="62"/>
    </location>
</feature>
<dbReference type="GO" id="GO:0005886">
    <property type="term" value="C:plasma membrane"/>
    <property type="evidence" value="ECO:0007669"/>
    <property type="project" value="TreeGrafter"/>
</dbReference>
<dbReference type="OrthoDB" id="9794225at2"/>
<evidence type="ECO:0000313" key="8">
    <source>
        <dbReference type="Proteomes" id="UP000183315"/>
    </source>
</evidence>
<comment type="subcellular location">
    <subcellularLocation>
        <location evidence="1">Membrane</location>
        <topology evidence="1">Multi-pass membrane protein</topology>
    </subcellularLocation>
</comment>
<proteinExistence type="predicted"/>
<evidence type="ECO:0000256" key="4">
    <source>
        <dbReference type="ARBA" id="ARBA00023136"/>
    </source>
</evidence>
<feature type="domain" description="Sodium/calcium exchanger membrane region" evidence="6">
    <location>
        <begin position="5"/>
        <end position="144"/>
    </location>
</feature>
<protein>
    <submittedName>
        <fullName evidence="7">Cation:H+ antiporter</fullName>
    </submittedName>
</protein>
<evidence type="ECO:0000259" key="6">
    <source>
        <dbReference type="Pfam" id="PF01699"/>
    </source>
</evidence>
<evidence type="ECO:0000256" key="5">
    <source>
        <dbReference type="SAM" id="Phobius"/>
    </source>
</evidence>
<dbReference type="Gene3D" id="1.20.1420.30">
    <property type="entry name" value="NCX, central ion-binding region"/>
    <property type="match status" value="2"/>
</dbReference>
<dbReference type="eggNOG" id="COG0530">
    <property type="taxonomic scope" value="Bacteria"/>
</dbReference>
<accession>A0A1H6Y4A3</accession>
<keyword evidence="2 5" id="KW-0812">Transmembrane</keyword>
<feature type="domain" description="Sodium/calcium exchanger membrane region" evidence="6">
    <location>
        <begin position="178"/>
        <end position="322"/>
    </location>
</feature>
<dbReference type="Proteomes" id="UP000183315">
    <property type="component" value="Unassembled WGS sequence"/>
</dbReference>
<dbReference type="GO" id="GO:0005262">
    <property type="term" value="F:calcium channel activity"/>
    <property type="evidence" value="ECO:0007669"/>
    <property type="project" value="TreeGrafter"/>
</dbReference>
<name>A0A1H6Y4A3_9MICO</name>
<gene>
    <name evidence="7" type="ORF">SAMN05421637_1398</name>
</gene>
<dbReference type="InterPro" id="IPR044880">
    <property type="entry name" value="NCX_ion-bd_dom_sf"/>
</dbReference>
<dbReference type="InterPro" id="IPR004481">
    <property type="entry name" value="K/Na/Ca-exchanger"/>
</dbReference>
<evidence type="ECO:0000256" key="1">
    <source>
        <dbReference type="ARBA" id="ARBA00004141"/>
    </source>
</evidence>
<dbReference type="RefSeq" id="WP_042214953.1">
    <property type="nucleotide sequence ID" value="NZ_BBLU01000008.1"/>
</dbReference>
<evidence type="ECO:0000256" key="3">
    <source>
        <dbReference type="ARBA" id="ARBA00022989"/>
    </source>
</evidence>
<dbReference type="GO" id="GO:0008273">
    <property type="term" value="F:calcium, potassium:sodium antiporter activity"/>
    <property type="evidence" value="ECO:0007669"/>
    <property type="project" value="TreeGrafter"/>
</dbReference>
<dbReference type="InterPro" id="IPR004837">
    <property type="entry name" value="NaCa_Exmemb"/>
</dbReference>
<dbReference type="Pfam" id="PF01699">
    <property type="entry name" value="Na_Ca_ex"/>
    <property type="match status" value="2"/>
</dbReference>
<feature type="transmembrane region" description="Helical" evidence="5">
    <location>
        <begin position="309"/>
        <end position="326"/>
    </location>
</feature>
<feature type="transmembrane region" description="Helical" evidence="5">
    <location>
        <begin position="279"/>
        <end position="297"/>
    </location>
</feature>
<evidence type="ECO:0000256" key="2">
    <source>
        <dbReference type="ARBA" id="ARBA00022692"/>
    </source>
</evidence>
<keyword evidence="4 5" id="KW-0472">Membrane</keyword>
<dbReference type="AlphaFoldDB" id="A0A1H6Y4A3"/>
<sequence length="327" mass="33322">MTAAILATLLGLVALGWSADRFVSGASAVATHLGMAPLLVGMVVVGFGTSAPELVVSAFASADGNPEIALGNALGSNIANIGLILGTTAILVPVVVHRGVLSRELPILVGATVLLAAVMLDGRISRIDAAVLVAALGAQLLWSIRAGTRRRAPGEPEDELAIEVEERERAAGMSRRAAWAWTVGGIVLLVAASRVLVWGAVQIADRLGWSDLVIGLTVVAIGTSAPELAAAIAAARRRATELVLGNVIGSNLFNTLAVVGLAGLIAPSAVEPQALSRDLPVLLAMTLAMLVMGFRPGGHGRINRYEGGALLAAWIAYTALLLATAGG</sequence>
<reference evidence="8" key="1">
    <citation type="submission" date="2016-10" db="EMBL/GenBank/DDBJ databases">
        <authorList>
            <person name="Varghese N."/>
        </authorList>
    </citation>
    <scope>NUCLEOTIDE SEQUENCE [LARGE SCALE GENOMIC DNA]</scope>
    <source>
        <strain evidence="8">DSM 24868</strain>
    </source>
</reference>
<keyword evidence="3 5" id="KW-1133">Transmembrane helix</keyword>
<feature type="transmembrane region" description="Helical" evidence="5">
    <location>
        <begin position="177"/>
        <end position="201"/>
    </location>
</feature>
<dbReference type="PANTHER" id="PTHR10846:SF8">
    <property type="entry name" value="INNER MEMBRANE PROTEIN YRBG"/>
    <property type="match status" value="1"/>
</dbReference>
<dbReference type="EMBL" id="FNZI01000003">
    <property type="protein sequence ID" value="SEJ31960.1"/>
    <property type="molecule type" value="Genomic_DNA"/>
</dbReference>
<feature type="transmembrane region" description="Helical" evidence="5">
    <location>
        <begin position="213"/>
        <end position="235"/>
    </location>
</feature>
<feature type="transmembrane region" description="Helical" evidence="5">
    <location>
        <begin position="242"/>
        <end position="267"/>
    </location>
</feature>
<dbReference type="PANTHER" id="PTHR10846">
    <property type="entry name" value="SODIUM/POTASSIUM/CALCIUM EXCHANGER"/>
    <property type="match status" value="1"/>
</dbReference>